<evidence type="ECO:0000256" key="1">
    <source>
        <dbReference type="SAM" id="Phobius"/>
    </source>
</evidence>
<keyword evidence="1" id="KW-1133">Transmembrane helix</keyword>
<feature type="transmembrane region" description="Helical" evidence="1">
    <location>
        <begin position="266"/>
        <end position="286"/>
    </location>
</feature>
<evidence type="ECO:0000313" key="3">
    <source>
        <dbReference type="Proteomes" id="UP000023152"/>
    </source>
</evidence>
<protein>
    <submittedName>
        <fullName evidence="2">Uncharacterized protein</fullName>
    </submittedName>
</protein>
<comment type="caution">
    <text evidence="2">The sequence shown here is derived from an EMBL/GenBank/DDBJ whole genome shotgun (WGS) entry which is preliminary data.</text>
</comment>
<dbReference type="EMBL" id="ASPP01026603">
    <property type="protein sequence ID" value="ETO07014.1"/>
    <property type="molecule type" value="Genomic_DNA"/>
</dbReference>
<proteinExistence type="predicted"/>
<feature type="transmembrane region" description="Helical" evidence="1">
    <location>
        <begin position="437"/>
        <end position="460"/>
    </location>
</feature>
<organism evidence="2 3">
    <name type="scientific">Reticulomyxa filosa</name>
    <dbReference type="NCBI Taxonomy" id="46433"/>
    <lineage>
        <taxon>Eukaryota</taxon>
        <taxon>Sar</taxon>
        <taxon>Rhizaria</taxon>
        <taxon>Retaria</taxon>
        <taxon>Foraminifera</taxon>
        <taxon>Monothalamids</taxon>
        <taxon>Reticulomyxidae</taxon>
        <taxon>Reticulomyxa</taxon>
    </lineage>
</organism>
<feature type="transmembrane region" description="Helical" evidence="1">
    <location>
        <begin position="9"/>
        <end position="27"/>
    </location>
</feature>
<accession>X6LZH8</accession>
<evidence type="ECO:0000313" key="2">
    <source>
        <dbReference type="EMBL" id="ETO07014.1"/>
    </source>
</evidence>
<feature type="transmembrane region" description="Helical" evidence="1">
    <location>
        <begin position="148"/>
        <end position="167"/>
    </location>
</feature>
<gene>
    <name evidence="2" type="ORF">RFI_30376</name>
</gene>
<feature type="transmembrane region" description="Helical" evidence="1">
    <location>
        <begin position="340"/>
        <end position="365"/>
    </location>
</feature>
<feature type="transmembrane region" description="Helical" evidence="1">
    <location>
        <begin position="298"/>
        <end position="319"/>
    </location>
</feature>
<name>X6LZH8_RETFI</name>
<keyword evidence="1" id="KW-0812">Transmembrane</keyword>
<keyword evidence="3" id="KW-1185">Reference proteome</keyword>
<dbReference type="Proteomes" id="UP000023152">
    <property type="component" value="Unassembled WGS sequence"/>
</dbReference>
<feature type="transmembrane region" description="Helical" evidence="1">
    <location>
        <begin position="371"/>
        <end position="392"/>
    </location>
</feature>
<sequence length="462" mass="52934">MYGYYAGSLLKSIITFIYVLWFVKGLATSGESSAPSKICVSHANVISINGKYKLHGTSDNSSHPVYKHTTEDIYISFYTTANIDGSGPNPTWAFRSKSYQTQSYSYSYCQSLDTVNSNPKTGCTKWSKKLRIEKCNTVQLNGGWSASEIVWCIFCVIAFVAYLLFVLPPCPLYRQYCMKEMYDATSLSCYSDVLKQRGFDPDEIQYGDNRPFVQLVIRSDLYQDKCIWHNDYKKDWLFRLRNNHELFSPWFADDSHPFHKRHQKRLFFASLAINFTLAVVLQYWLGIQSHSSSEGFRYGISFAFSAVVTLTQTTLSYCVRCPCVEYCCSCCRNCCHNIAWCVSSLTLLFGMGSLAGAGVIMWLVISTYGRGIYWSFFTLNFVFGLFQSWFILQFLLMWTRFHCAWLLAHPSSPPSQQDSNDQKSKQWKVSKVQEVHVLRVLCLAFYLAISFSGATALRFAKT</sequence>
<keyword evidence="1" id="KW-0472">Membrane</keyword>
<dbReference type="AlphaFoldDB" id="X6LZH8"/>
<reference evidence="2 3" key="1">
    <citation type="journal article" date="2013" name="Curr. Biol.">
        <title>The Genome of the Foraminiferan Reticulomyxa filosa.</title>
        <authorList>
            <person name="Glockner G."/>
            <person name="Hulsmann N."/>
            <person name="Schleicher M."/>
            <person name="Noegel A.A."/>
            <person name="Eichinger L."/>
            <person name="Gallinger C."/>
            <person name="Pawlowski J."/>
            <person name="Sierra R."/>
            <person name="Euteneuer U."/>
            <person name="Pillet L."/>
            <person name="Moustafa A."/>
            <person name="Platzer M."/>
            <person name="Groth M."/>
            <person name="Szafranski K."/>
            <person name="Schliwa M."/>
        </authorList>
    </citation>
    <scope>NUCLEOTIDE SEQUENCE [LARGE SCALE GENOMIC DNA]</scope>
</reference>